<proteinExistence type="predicted"/>
<dbReference type="InterPro" id="IPR032466">
    <property type="entry name" value="Metal_Hydrolase"/>
</dbReference>
<reference evidence="1" key="1">
    <citation type="submission" date="2020-02" db="EMBL/GenBank/DDBJ databases">
        <authorList>
            <person name="Meier V. D."/>
        </authorList>
    </citation>
    <scope>NUCLEOTIDE SEQUENCE</scope>
    <source>
        <strain evidence="1">AVDCRST_MAG63</strain>
    </source>
</reference>
<gene>
    <name evidence="1" type="ORF">AVDCRST_MAG63-4819</name>
</gene>
<organism evidence="1">
    <name type="scientific">uncultured Armatimonadetes bacterium</name>
    <dbReference type="NCBI Taxonomy" id="157466"/>
    <lineage>
        <taxon>Bacteria</taxon>
        <taxon>Bacillati</taxon>
        <taxon>Armatimonadota</taxon>
        <taxon>environmental samples</taxon>
    </lineage>
</organism>
<dbReference type="Gene3D" id="3.20.20.140">
    <property type="entry name" value="Metal-dependent hydrolases"/>
    <property type="match status" value="1"/>
</dbReference>
<evidence type="ECO:0000313" key="1">
    <source>
        <dbReference type="EMBL" id="CAA9296199.1"/>
    </source>
</evidence>
<dbReference type="SUPFAM" id="SSF51556">
    <property type="entry name" value="Metallo-dependent hydrolases"/>
    <property type="match status" value="1"/>
</dbReference>
<protein>
    <recommendedName>
        <fullName evidence="2">Amidohydrolase-related domain-containing protein</fullName>
    </recommendedName>
</protein>
<sequence>MNDIVDLRTVLRPPETDAQAARTPAASLVALLDRHDVALAAVLSSSALHHEAVGGNAETVVACRDEPRLHPIFVLDPREPGPAPAIDGARLLALFPATHGYPGVYAPLRRMLRALQAAPTSPPILVEAHRAGDATALASQLGEAGYRGPVILSGVSGAVTLAEALAVAEESPQILIATDGLHGLGEIGAVVHALGARRVVFASGTPDGSLGAALALVRHAHLSPDDEALVLGGNARRLLGIGAPAAGSLAA</sequence>
<name>A0A6J4K6B7_9BACT</name>
<accession>A0A6J4K6B7</accession>
<dbReference type="EMBL" id="CADCTO010000672">
    <property type="protein sequence ID" value="CAA9296199.1"/>
    <property type="molecule type" value="Genomic_DNA"/>
</dbReference>
<evidence type="ECO:0008006" key="2">
    <source>
        <dbReference type="Google" id="ProtNLM"/>
    </source>
</evidence>
<dbReference type="AlphaFoldDB" id="A0A6J4K6B7"/>